<accession>A0A9K3M1Q2</accession>
<comment type="caution">
    <text evidence="2">The sequence shown here is derived from an EMBL/GenBank/DDBJ whole genome shotgun (WGS) entry which is preliminary data.</text>
</comment>
<evidence type="ECO:0000256" key="1">
    <source>
        <dbReference type="SAM" id="MobiDB-lite"/>
    </source>
</evidence>
<keyword evidence="3" id="KW-1185">Reference proteome</keyword>
<reference evidence="2" key="1">
    <citation type="journal article" date="2021" name="Sci. Rep.">
        <title>Diploid genomic architecture of Nitzschia inconspicua, an elite biomass production diatom.</title>
        <authorList>
            <person name="Oliver A."/>
            <person name="Podell S."/>
            <person name="Pinowska A."/>
            <person name="Traller J.C."/>
            <person name="Smith S.R."/>
            <person name="McClure R."/>
            <person name="Beliaev A."/>
            <person name="Bohutskyi P."/>
            <person name="Hill E.A."/>
            <person name="Rabines A."/>
            <person name="Zheng H."/>
            <person name="Allen L.Z."/>
            <person name="Kuo A."/>
            <person name="Grigoriev I.V."/>
            <person name="Allen A.E."/>
            <person name="Hazlebeck D."/>
            <person name="Allen E.E."/>
        </authorList>
    </citation>
    <scope>NUCLEOTIDE SEQUENCE</scope>
    <source>
        <strain evidence="2">Hildebrandi</strain>
    </source>
</reference>
<proteinExistence type="predicted"/>
<feature type="compositionally biased region" description="Basic residues" evidence="1">
    <location>
        <begin position="1"/>
        <end position="11"/>
    </location>
</feature>
<feature type="compositionally biased region" description="Basic residues" evidence="1">
    <location>
        <begin position="22"/>
        <end position="31"/>
    </location>
</feature>
<organism evidence="2 3">
    <name type="scientific">Nitzschia inconspicua</name>
    <dbReference type="NCBI Taxonomy" id="303405"/>
    <lineage>
        <taxon>Eukaryota</taxon>
        <taxon>Sar</taxon>
        <taxon>Stramenopiles</taxon>
        <taxon>Ochrophyta</taxon>
        <taxon>Bacillariophyta</taxon>
        <taxon>Bacillariophyceae</taxon>
        <taxon>Bacillariophycidae</taxon>
        <taxon>Bacillariales</taxon>
        <taxon>Bacillariaceae</taxon>
        <taxon>Nitzschia</taxon>
    </lineage>
</organism>
<evidence type="ECO:0000313" key="3">
    <source>
        <dbReference type="Proteomes" id="UP000693970"/>
    </source>
</evidence>
<gene>
    <name evidence="2" type="ORF">IV203_018490</name>
</gene>
<dbReference type="OrthoDB" id="48898at2759"/>
<feature type="region of interest" description="Disordered" evidence="1">
    <location>
        <begin position="1"/>
        <end position="32"/>
    </location>
</feature>
<keyword evidence="2" id="KW-0689">Ribosomal protein</keyword>
<evidence type="ECO:0000313" key="2">
    <source>
        <dbReference type="EMBL" id="KAG7372347.1"/>
    </source>
</evidence>
<name>A0A9K3M1Q2_9STRA</name>
<reference evidence="2" key="2">
    <citation type="submission" date="2021-04" db="EMBL/GenBank/DDBJ databases">
        <authorList>
            <person name="Podell S."/>
        </authorList>
    </citation>
    <scope>NUCLEOTIDE SEQUENCE</scope>
    <source>
        <strain evidence="2">Hildebrandi</strain>
    </source>
</reference>
<dbReference type="EMBL" id="JAGRRH010000003">
    <property type="protein sequence ID" value="KAG7372347.1"/>
    <property type="molecule type" value="Genomic_DNA"/>
</dbReference>
<dbReference type="AlphaFoldDB" id="A0A9K3M1Q2"/>
<dbReference type="GO" id="GO:0005840">
    <property type="term" value="C:ribosome"/>
    <property type="evidence" value="ECO:0007669"/>
    <property type="project" value="UniProtKB-KW"/>
</dbReference>
<dbReference type="Proteomes" id="UP000693970">
    <property type="component" value="Unassembled WGS sequence"/>
</dbReference>
<protein>
    <submittedName>
        <fullName evidence="2">Ribosomal protein L7Ae/L30e/S12e/Gadd45 family protein</fullName>
    </submittedName>
</protein>
<sequence>MPKSSSNKKRSAAAPSTAGGKKPTRSTKRKLPTNFLNAQSLEFVIGPDRAIVQTPVASDVIRDIFLDRLVKELIAPYLKKADKNRTIDSTKQHVLINGTLVAQKVSKLQKGKSVSENGEQEDDAVSKRATRVKSRIVMGTNQCSRILEDLIKDDIMPQSGSLHPLSRPSLIVLAKDIYPPTMLAHIPVLARQLGIPLLLLPGKASVDMGRAFHVPRTSILIFLSFSEKDQNGISDDPVDSFVGFIKSQMSQDTGRN</sequence>
<keyword evidence="2" id="KW-0687">Ribonucleoprotein</keyword>